<sequence length="280" mass="30129">MPPNKSDSDLDYDDDKSAPVEVPKKCKATGADEDNGESGGEDVELLTAEEMATANINYNNTLEYCSFLTGVVNEMLVKSGRPAWDGIVPPRDQYHEYIKKYRLGGGAPSAGPSAPKTPPSPPTAPHASDSHPDGGDVSVYDPKPSRAYEEVNARITQCCGVTDDSSDACFRFSLFVCAELHTAHTHCPFEGEHDLDDQHDLDDDTGEAYMIEKAWDVVENIWKDAGLSTEISESKAQQLALDLVVASAVACHRSGMKIVAENLVDAVGVMIKKAGKEAAP</sequence>
<feature type="region of interest" description="Disordered" evidence="1">
    <location>
        <begin position="105"/>
        <end position="143"/>
    </location>
</feature>
<organism evidence="2 3">
    <name type="scientific">Apiotrichum porosum</name>
    <dbReference type="NCBI Taxonomy" id="105984"/>
    <lineage>
        <taxon>Eukaryota</taxon>
        <taxon>Fungi</taxon>
        <taxon>Dikarya</taxon>
        <taxon>Basidiomycota</taxon>
        <taxon>Agaricomycotina</taxon>
        <taxon>Tremellomycetes</taxon>
        <taxon>Trichosporonales</taxon>
        <taxon>Trichosporonaceae</taxon>
        <taxon>Apiotrichum</taxon>
    </lineage>
</organism>
<feature type="compositionally biased region" description="Pro residues" evidence="1">
    <location>
        <begin position="115"/>
        <end position="124"/>
    </location>
</feature>
<name>A0A427XZP6_9TREE</name>
<dbReference type="EMBL" id="RSCE01000003">
    <property type="protein sequence ID" value="RSH84283.1"/>
    <property type="molecule type" value="Genomic_DNA"/>
</dbReference>
<reference evidence="2 3" key="1">
    <citation type="submission" date="2018-11" db="EMBL/GenBank/DDBJ databases">
        <title>Genome sequence of Apiotrichum porosum DSM 27194.</title>
        <authorList>
            <person name="Aliyu H."/>
            <person name="Gorte O."/>
            <person name="Ochsenreither K."/>
        </authorList>
    </citation>
    <scope>NUCLEOTIDE SEQUENCE [LARGE SCALE GENOMIC DNA]</scope>
    <source>
        <strain evidence="2 3">DSM 27194</strain>
    </source>
</reference>
<evidence type="ECO:0000313" key="3">
    <source>
        <dbReference type="Proteomes" id="UP000279236"/>
    </source>
</evidence>
<dbReference type="Proteomes" id="UP000279236">
    <property type="component" value="Unassembled WGS sequence"/>
</dbReference>
<feature type="compositionally biased region" description="Acidic residues" evidence="1">
    <location>
        <begin position="31"/>
        <end position="40"/>
    </location>
</feature>
<keyword evidence="3" id="KW-1185">Reference proteome</keyword>
<feature type="compositionally biased region" description="Basic and acidic residues" evidence="1">
    <location>
        <begin position="15"/>
        <end position="24"/>
    </location>
</feature>
<accession>A0A427XZP6</accession>
<dbReference type="RefSeq" id="XP_028477731.1">
    <property type="nucleotide sequence ID" value="XM_028621279.1"/>
</dbReference>
<comment type="caution">
    <text evidence="2">The sequence shown here is derived from an EMBL/GenBank/DDBJ whole genome shotgun (WGS) entry which is preliminary data.</text>
</comment>
<evidence type="ECO:0000256" key="1">
    <source>
        <dbReference type="SAM" id="MobiDB-lite"/>
    </source>
</evidence>
<proteinExistence type="predicted"/>
<gene>
    <name evidence="2" type="ORF">EHS24_005798</name>
</gene>
<evidence type="ECO:0000313" key="2">
    <source>
        <dbReference type="EMBL" id="RSH84283.1"/>
    </source>
</evidence>
<dbReference type="AlphaFoldDB" id="A0A427XZP6"/>
<protein>
    <submittedName>
        <fullName evidence="2">Uncharacterized protein</fullName>
    </submittedName>
</protein>
<dbReference type="GeneID" id="39590341"/>
<feature type="region of interest" description="Disordered" evidence="1">
    <location>
        <begin position="1"/>
        <end position="40"/>
    </location>
</feature>